<protein>
    <submittedName>
        <fullName evidence="7">H-NS family nucleoid-associated regulatory protein</fullName>
    </submittedName>
</protein>
<dbReference type="Gene3D" id="4.10.430.10">
    <property type="entry name" value="Histone-like protein H-NS, C-terminal domain"/>
    <property type="match status" value="1"/>
</dbReference>
<evidence type="ECO:0000313" key="8">
    <source>
        <dbReference type="Proteomes" id="UP001597033"/>
    </source>
</evidence>
<dbReference type="PANTHER" id="PTHR38097">
    <property type="match status" value="1"/>
</dbReference>
<keyword evidence="8" id="KW-1185">Reference proteome</keyword>
<feature type="compositionally biased region" description="Basic residues" evidence="5">
    <location>
        <begin position="130"/>
        <end position="146"/>
    </location>
</feature>
<organism evidence="7 8">
    <name type="scientific">Pseudoxanthomonas kaohsiungensis</name>
    <dbReference type="NCBI Taxonomy" id="283923"/>
    <lineage>
        <taxon>Bacteria</taxon>
        <taxon>Pseudomonadati</taxon>
        <taxon>Pseudomonadota</taxon>
        <taxon>Gammaproteobacteria</taxon>
        <taxon>Lysobacterales</taxon>
        <taxon>Lysobacteraceae</taxon>
        <taxon>Pseudoxanthomonas</taxon>
    </lineage>
</organism>
<dbReference type="InterPro" id="IPR027444">
    <property type="entry name" value="H-NS_C_dom"/>
</dbReference>
<feature type="compositionally biased region" description="Basic residues" evidence="5">
    <location>
        <begin position="69"/>
        <end position="85"/>
    </location>
</feature>
<comment type="caution">
    <text evidence="7">The sequence shown here is derived from an EMBL/GenBank/DDBJ whole genome shotgun (WGS) entry which is preliminary data.</text>
</comment>
<evidence type="ECO:0000256" key="3">
    <source>
        <dbReference type="ARBA" id="ARBA00022490"/>
    </source>
</evidence>
<feature type="region of interest" description="Disordered" evidence="5">
    <location>
        <begin position="68"/>
        <end position="102"/>
    </location>
</feature>
<keyword evidence="3" id="KW-0963">Cytoplasm</keyword>
<keyword evidence="4" id="KW-0238">DNA-binding</keyword>
<evidence type="ECO:0000259" key="6">
    <source>
        <dbReference type="SMART" id="SM00528"/>
    </source>
</evidence>
<proteinExistence type="inferred from homology"/>
<dbReference type="PANTHER" id="PTHR38097:SF2">
    <property type="entry name" value="DNA-BINDING PROTEIN STPA"/>
    <property type="match status" value="1"/>
</dbReference>
<accession>A0ABW3LZ90</accession>
<feature type="domain" description="DNA-binding protein H-NS-like C-terminal" evidence="6">
    <location>
        <begin position="77"/>
        <end position="122"/>
    </location>
</feature>
<evidence type="ECO:0000256" key="2">
    <source>
        <dbReference type="ARBA" id="ARBA00010610"/>
    </source>
</evidence>
<evidence type="ECO:0000256" key="5">
    <source>
        <dbReference type="SAM" id="MobiDB-lite"/>
    </source>
</evidence>
<name>A0ABW3LZ90_9GAMM</name>
<dbReference type="InterPro" id="IPR037150">
    <property type="entry name" value="H-NS_C_dom_sf"/>
</dbReference>
<comment type="similarity">
    <text evidence="2">Belongs to the histone-like protein H-NS family.</text>
</comment>
<evidence type="ECO:0000256" key="4">
    <source>
        <dbReference type="ARBA" id="ARBA00023125"/>
    </source>
</evidence>
<dbReference type="SMART" id="SM00528">
    <property type="entry name" value="HNS"/>
    <property type="match status" value="1"/>
</dbReference>
<dbReference type="Pfam" id="PF00816">
    <property type="entry name" value="Histone_HNS"/>
    <property type="match status" value="1"/>
</dbReference>
<comment type="subcellular location">
    <subcellularLocation>
        <location evidence="1">Cytoplasm</location>
        <location evidence="1">Nucleoid</location>
    </subcellularLocation>
</comment>
<gene>
    <name evidence="7" type="ORF">ACFQ2N_12775</name>
</gene>
<dbReference type="EMBL" id="JBHTKN010000008">
    <property type="protein sequence ID" value="MFD1043220.1"/>
    <property type="molecule type" value="Genomic_DNA"/>
</dbReference>
<dbReference type="Proteomes" id="UP001597033">
    <property type="component" value="Unassembled WGS sequence"/>
</dbReference>
<dbReference type="SUPFAM" id="SSF81273">
    <property type="entry name" value="H-NS histone-like proteins"/>
    <property type="match status" value="1"/>
</dbReference>
<evidence type="ECO:0000313" key="7">
    <source>
        <dbReference type="EMBL" id="MFD1043220.1"/>
    </source>
</evidence>
<sequence length="146" mass="16444">MPAYDAELSNLTYVELARLIRRAEKRKAELLQRKPASQVRAIIVIEAAQAGYTMEELFGIATADAVAGPKRRRRRKAKARTKLPAKYRNPENPDETWTGRGSMPRWLSALTKRGRSRADFLVPGVAKPTPTKHKPDGKRRVVKAAR</sequence>
<reference evidence="8" key="1">
    <citation type="journal article" date="2019" name="Int. J. Syst. Evol. Microbiol.">
        <title>The Global Catalogue of Microorganisms (GCM) 10K type strain sequencing project: providing services to taxonomists for standard genome sequencing and annotation.</title>
        <authorList>
            <consortium name="The Broad Institute Genomics Platform"/>
            <consortium name="The Broad Institute Genome Sequencing Center for Infectious Disease"/>
            <person name="Wu L."/>
            <person name="Ma J."/>
        </authorList>
    </citation>
    <scope>NUCLEOTIDE SEQUENCE [LARGE SCALE GENOMIC DNA]</scope>
    <source>
        <strain evidence="8">CCUG 55854</strain>
    </source>
</reference>
<feature type="region of interest" description="Disordered" evidence="5">
    <location>
        <begin position="122"/>
        <end position="146"/>
    </location>
</feature>
<dbReference type="RefSeq" id="WP_162377053.1">
    <property type="nucleotide sequence ID" value="NZ_JBHTKN010000008.1"/>
</dbReference>
<evidence type="ECO:0000256" key="1">
    <source>
        <dbReference type="ARBA" id="ARBA00004453"/>
    </source>
</evidence>